<dbReference type="AlphaFoldDB" id="A0A842ETM8"/>
<reference evidence="2 3" key="1">
    <citation type="submission" date="2020-03" db="EMBL/GenBank/DDBJ databases">
        <title>Soil Listeria distribution.</title>
        <authorList>
            <person name="Liao J."/>
            <person name="Wiedmann M."/>
        </authorList>
    </citation>
    <scope>NUCLEOTIDE SEQUENCE [LARGE SCALE GENOMIC DNA]</scope>
    <source>
        <strain evidence="2 3">FSL L7-0153</strain>
    </source>
</reference>
<accession>A0A842ETM8</accession>
<protein>
    <submittedName>
        <fullName evidence="2">Uncharacterized protein</fullName>
    </submittedName>
</protein>
<evidence type="ECO:0000256" key="1">
    <source>
        <dbReference type="SAM" id="Phobius"/>
    </source>
</evidence>
<organism evidence="2 3">
    <name type="scientific">Listeria booriae</name>
    <dbReference type="NCBI Taxonomy" id="1552123"/>
    <lineage>
        <taxon>Bacteria</taxon>
        <taxon>Bacillati</taxon>
        <taxon>Bacillota</taxon>
        <taxon>Bacilli</taxon>
        <taxon>Bacillales</taxon>
        <taxon>Listeriaceae</taxon>
        <taxon>Listeria</taxon>
    </lineage>
</organism>
<feature type="transmembrane region" description="Helical" evidence="1">
    <location>
        <begin position="78"/>
        <end position="94"/>
    </location>
</feature>
<keyword evidence="1" id="KW-0812">Transmembrane</keyword>
<keyword evidence="1" id="KW-0472">Membrane</keyword>
<evidence type="ECO:0000313" key="2">
    <source>
        <dbReference type="EMBL" id="MBC2242460.1"/>
    </source>
</evidence>
<evidence type="ECO:0000313" key="3">
    <source>
        <dbReference type="Proteomes" id="UP000550367"/>
    </source>
</evidence>
<dbReference type="Proteomes" id="UP000550367">
    <property type="component" value="Unassembled WGS sequence"/>
</dbReference>
<gene>
    <name evidence="2" type="ORF">HCB25_00190</name>
</gene>
<proteinExistence type="predicted"/>
<name>A0A842ETM8_9LIST</name>
<sequence length="305" mass="34297">MGVGCNEWQRKTNALSKEKNNVTDGGTRMRENATDTKDLKSNEIITENLLIKDNLVRFTDLTIQLSNISFVKSRVKKFKLPGFVIIMAIIGLILLMTNPFLGVIVSAFAGFLIWRIYKSFKASRFFLVFYLNSGQTYHLFFGDSDFLTDVRFAIETSMNDRNKRYAINIKEQKIIDGDYHEFKGDNAHVNSHNSTVDSSVKMGDIKNSSMQGVAFGTDNTVKVRSDEHGYDWDAIKAELASVIASIKIETPLKEASIEALDAAEKQDAHHFEAVVKRNKLAFVSDLFQNTASQFLAQVITKTLGI</sequence>
<dbReference type="EMBL" id="JAARYY010000001">
    <property type="protein sequence ID" value="MBC2242460.1"/>
    <property type="molecule type" value="Genomic_DNA"/>
</dbReference>
<dbReference type="RefSeq" id="WP_185551175.1">
    <property type="nucleotide sequence ID" value="NZ_JAARYY010000001.1"/>
</dbReference>
<keyword evidence="1" id="KW-1133">Transmembrane helix</keyword>
<comment type="caution">
    <text evidence="2">The sequence shown here is derived from an EMBL/GenBank/DDBJ whole genome shotgun (WGS) entry which is preliminary data.</text>
</comment>